<gene>
    <name evidence="12" type="ORF">MSP1404_LOCUS6646</name>
</gene>
<dbReference type="PANTHER" id="PTHR21231:SF8">
    <property type="entry name" value="GPN-LOOP GTPASE 1"/>
    <property type="match status" value="1"/>
</dbReference>
<keyword evidence="7" id="KW-0539">Nucleus</keyword>
<keyword evidence="5 10" id="KW-0175">Coiled coil</keyword>
<evidence type="ECO:0000256" key="11">
    <source>
        <dbReference type="SAM" id="MobiDB-lite"/>
    </source>
</evidence>
<dbReference type="GO" id="GO:0003924">
    <property type="term" value="F:GTPase activity"/>
    <property type="evidence" value="ECO:0007669"/>
    <property type="project" value="InterPro"/>
</dbReference>
<evidence type="ECO:0000256" key="8">
    <source>
        <dbReference type="ARBA" id="ARBA00055682"/>
    </source>
</evidence>
<evidence type="ECO:0000256" key="5">
    <source>
        <dbReference type="ARBA" id="ARBA00023054"/>
    </source>
</evidence>
<dbReference type="FunFam" id="3.40.50.300:FF:000888">
    <property type="entry name" value="GPN-loop GTPase 1"/>
    <property type="match status" value="1"/>
</dbReference>
<evidence type="ECO:0000256" key="1">
    <source>
        <dbReference type="ARBA" id="ARBA00005290"/>
    </source>
</evidence>
<dbReference type="EC" id="3.6.5.-" evidence="9"/>
<protein>
    <recommendedName>
        <fullName evidence="9">GPN-loop GTPase</fullName>
        <ecNumber evidence="9">3.6.5.-</ecNumber>
    </recommendedName>
</protein>
<evidence type="ECO:0000256" key="9">
    <source>
        <dbReference type="RuleBase" id="RU365059"/>
    </source>
</evidence>
<dbReference type="GO" id="GO:0005634">
    <property type="term" value="C:nucleus"/>
    <property type="evidence" value="ECO:0007669"/>
    <property type="project" value="UniProtKB-SubCell"/>
</dbReference>
<dbReference type="Pfam" id="PF03029">
    <property type="entry name" value="ATP_bind_1"/>
    <property type="match status" value="1"/>
</dbReference>
<dbReference type="InterPro" id="IPR030230">
    <property type="entry name" value="Gpn1/Npa3/XAB1"/>
</dbReference>
<dbReference type="Gene3D" id="3.40.50.300">
    <property type="entry name" value="P-loop containing nucleotide triphosphate hydrolases"/>
    <property type="match status" value="1"/>
</dbReference>
<dbReference type="AlphaFoldDB" id="A0A7S0KS05"/>
<dbReference type="GO" id="GO:0005525">
    <property type="term" value="F:GTP binding"/>
    <property type="evidence" value="ECO:0007669"/>
    <property type="project" value="UniProtKB-KW"/>
</dbReference>
<dbReference type="SUPFAM" id="SSF52540">
    <property type="entry name" value="P-loop containing nucleoside triphosphate hydrolases"/>
    <property type="match status" value="1"/>
</dbReference>
<dbReference type="GO" id="GO:0005737">
    <property type="term" value="C:cytoplasm"/>
    <property type="evidence" value="ECO:0007669"/>
    <property type="project" value="UniProtKB-SubCell"/>
</dbReference>
<evidence type="ECO:0000256" key="2">
    <source>
        <dbReference type="ARBA" id="ARBA00022490"/>
    </source>
</evidence>
<feature type="region of interest" description="Disordered" evidence="11">
    <location>
        <begin position="1"/>
        <end position="32"/>
    </location>
</feature>
<evidence type="ECO:0000256" key="3">
    <source>
        <dbReference type="ARBA" id="ARBA00022741"/>
    </source>
</evidence>
<feature type="coiled-coil region" evidence="10">
    <location>
        <begin position="296"/>
        <end position="323"/>
    </location>
</feature>
<evidence type="ECO:0000256" key="4">
    <source>
        <dbReference type="ARBA" id="ARBA00022801"/>
    </source>
</evidence>
<keyword evidence="6 9" id="KW-0342">GTP-binding</keyword>
<keyword evidence="4 9" id="KW-0378">Hydrolase</keyword>
<evidence type="ECO:0000256" key="7">
    <source>
        <dbReference type="ARBA" id="ARBA00023242"/>
    </source>
</evidence>
<evidence type="ECO:0000256" key="10">
    <source>
        <dbReference type="SAM" id="Coils"/>
    </source>
</evidence>
<sequence length="354" mass="39404">MSDAEVECQPCDPAPETQELPSSAAAGPGPITDADMEKMPSVCIVIGMAGSGKTSLMQRINAYQHTKGEVPYIVNLDPAVGKLPYEANIDIQDTVNYKEVMKEYNLGPNGGILTAANLFATRFDQVVGLCERRAPDIDHVFVDTPGQIEIFTWSASGAIVTESFASTFPTCVLFVVDTPRAQNPQAFMSNMLQAVSILYKTRLPMVVVFNKIDVVRHEQMLEWMDDFEKFHEVVDQDKSFASDLSRSLSLVLDEFYNTLRRAGVSAMSGEGMEELFDAIGRCRKDYLAEYWPELRKRKETLKAEDEKRRADALEKMRRDLKSGGERVVLDMERLKVNEAVLAADEPAAPGSELD</sequence>
<evidence type="ECO:0000313" key="12">
    <source>
        <dbReference type="EMBL" id="CAD8588795.1"/>
    </source>
</evidence>
<accession>A0A7S0KS05</accession>
<dbReference type="CDD" id="cd17870">
    <property type="entry name" value="GPN1"/>
    <property type="match status" value="1"/>
</dbReference>
<dbReference type="PANTHER" id="PTHR21231">
    <property type="entry name" value="XPA-BINDING PROTEIN 1-RELATED"/>
    <property type="match status" value="1"/>
</dbReference>
<dbReference type="EMBL" id="HBEV01008690">
    <property type="protein sequence ID" value="CAD8588795.1"/>
    <property type="molecule type" value="Transcribed_RNA"/>
</dbReference>
<proteinExistence type="inferred from homology"/>
<organism evidence="12">
    <name type="scientific">Micromonas pusilla</name>
    <name type="common">Picoplanktonic green alga</name>
    <name type="synonym">Chromulina pusilla</name>
    <dbReference type="NCBI Taxonomy" id="38833"/>
    <lineage>
        <taxon>Eukaryota</taxon>
        <taxon>Viridiplantae</taxon>
        <taxon>Chlorophyta</taxon>
        <taxon>Mamiellophyceae</taxon>
        <taxon>Mamiellales</taxon>
        <taxon>Mamiellaceae</taxon>
        <taxon>Micromonas</taxon>
    </lineage>
</organism>
<evidence type="ECO:0000256" key="6">
    <source>
        <dbReference type="ARBA" id="ARBA00023134"/>
    </source>
</evidence>
<comment type="function">
    <text evidence="8 9">Small GTPase required for proper nuclear import of RNA polymerase II (RNAPII). May act at an RNAP assembly step prior to nuclear import.</text>
</comment>
<comment type="subunit">
    <text evidence="9">Binds to RNA polymerase II.</text>
</comment>
<dbReference type="InterPro" id="IPR004130">
    <property type="entry name" value="Gpn"/>
</dbReference>
<reference evidence="12" key="1">
    <citation type="submission" date="2021-01" db="EMBL/GenBank/DDBJ databases">
        <authorList>
            <person name="Corre E."/>
            <person name="Pelletier E."/>
            <person name="Niang G."/>
            <person name="Scheremetjew M."/>
            <person name="Finn R."/>
            <person name="Kale V."/>
            <person name="Holt S."/>
            <person name="Cochrane G."/>
            <person name="Meng A."/>
            <person name="Brown T."/>
            <person name="Cohen L."/>
        </authorList>
    </citation>
    <scope>NUCLEOTIDE SEQUENCE</scope>
    <source>
        <strain evidence="12">CCMP494</strain>
    </source>
</reference>
<keyword evidence="2 9" id="KW-0963">Cytoplasm</keyword>
<comment type="similarity">
    <text evidence="1 9">Belongs to the GPN-loop GTPase family.</text>
</comment>
<keyword evidence="3 9" id="KW-0547">Nucleotide-binding</keyword>
<name>A0A7S0KS05_MICPS</name>
<dbReference type="InterPro" id="IPR027417">
    <property type="entry name" value="P-loop_NTPase"/>
</dbReference>
<comment type="subcellular location">
    <subcellularLocation>
        <location evidence="9">Cytoplasm</location>
    </subcellularLocation>
    <subcellularLocation>
        <location evidence="9">Nucleus</location>
    </subcellularLocation>
</comment>